<dbReference type="InterPro" id="IPR004864">
    <property type="entry name" value="LEA_2"/>
</dbReference>
<sequence length="142" mass="15721">MSSISLVTLKYVNSSCCELSPSFTMVFNAEFAVKNKNLIDVKVKSSEATVSYRGTDSGTTPINGIDVGSLQKEKFNVTLHVDSDNVPSNDTHLLGDLQSKNLTFSAYAKFKSEVNWILKKSSRMNCTFVVDIETRKIIPLKC</sequence>
<evidence type="ECO:0000259" key="1">
    <source>
        <dbReference type="Pfam" id="PF03168"/>
    </source>
</evidence>
<accession>A0AA88DSR7</accession>
<comment type="caution">
    <text evidence="2">The sequence shown here is derived from an EMBL/GenBank/DDBJ whole genome shotgun (WGS) entry which is preliminary data.</text>
</comment>
<dbReference type="Pfam" id="PF03168">
    <property type="entry name" value="LEA_2"/>
    <property type="match status" value="1"/>
</dbReference>
<proteinExistence type="predicted"/>
<protein>
    <recommendedName>
        <fullName evidence="1">Late embryogenesis abundant protein LEA-2 subgroup domain-containing protein</fullName>
    </recommendedName>
</protein>
<keyword evidence="3" id="KW-1185">Reference proteome</keyword>
<dbReference type="Gene3D" id="2.60.40.1820">
    <property type="match status" value="1"/>
</dbReference>
<name>A0AA88DSR7_FICCA</name>
<dbReference type="Gramene" id="FCD_00023897-RA">
    <property type="protein sequence ID" value="FCD_00023897-RA:cds"/>
    <property type="gene ID" value="FCD_00023897"/>
</dbReference>
<organism evidence="2 3">
    <name type="scientific">Ficus carica</name>
    <name type="common">Common fig</name>
    <dbReference type="NCBI Taxonomy" id="3494"/>
    <lineage>
        <taxon>Eukaryota</taxon>
        <taxon>Viridiplantae</taxon>
        <taxon>Streptophyta</taxon>
        <taxon>Embryophyta</taxon>
        <taxon>Tracheophyta</taxon>
        <taxon>Spermatophyta</taxon>
        <taxon>Magnoliopsida</taxon>
        <taxon>eudicotyledons</taxon>
        <taxon>Gunneridae</taxon>
        <taxon>Pentapetalae</taxon>
        <taxon>rosids</taxon>
        <taxon>fabids</taxon>
        <taxon>Rosales</taxon>
        <taxon>Moraceae</taxon>
        <taxon>Ficeae</taxon>
        <taxon>Ficus</taxon>
    </lineage>
</organism>
<feature type="domain" description="Late embryogenesis abundant protein LEA-2 subgroup" evidence="1">
    <location>
        <begin position="31"/>
        <end position="111"/>
    </location>
</feature>
<evidence type="ECO:0000313" key="2">
    <source>
        <dbReference type="EMBL" id="GMN60804.1"/>
    </source>
</evidence>
<reference evidence="2" key="1">
    <citation type="submission" date="2023-07" db="EMBL/GenBank/DDBJ databases">
        <title>draft genome sequence of fig (Ficus carica).</title>
        <authorList>
            <person name="Takahashi T."/>
            <person name="Nishimura K."/>
        </authorList>
    </citation>
    <scope>NUCLEOTIDE SEQUENCE</scope>
</reference>
<dbReference type="Proteomes" id="UP001187192">
    <property type="component" value="Unassembled WGS sequence"/>
</dbReference>
<evidence type="ECO:0000313" key="3">
    <source>
        <dbReference type="Proteomes" id="UP001187192"/>
    </source>
</evidence>
<dbReference type="EMBL" id="BTGU01000102">
    <property type="protein sequence ID" value="GMN60804.1"/>
    <property type="molecule type" value="Genomic_DNA"/>
</dbReference>
<gene>
    <name evidence="2" type="ORF">TIFTF001_029887</name>
</gene>
<dbReference type="AlphaFoldDB" id="A0AA88DSR7"/>